<sequence length="141" mass="15797">MVTTRREPQSGRISALAGREGRLRACTPELKATSPTATTKHSYNIHHFKAMHYPGRWPGLGGAFQWWGGAPDRQTGAGFMMNIFMNAVTNLVFRPGPVAKRWELSLVLPNRRDRQVAARAGILRSLSTGQAMNRLCVYRIY</sequence>
<organism evidence="1">
    <name type="scientific">Escherichia coli</name>
    <dbReference type="NCBI Taxonomy" id="562"/>
    <lineage>
        <taxon>Bacteria</taxon>
        <taxon>Pseudomonadati</taxon>
        <taxon>Pseudomonadota</taxon>
        <taxon>Gammaproteobacteria</taxon>
        <taxon>Enterobacterales</taxon>
        <taxon>Enterobacteriaceae</taxon>
        <taxon>Escherichia</taxon>
    </lineage>
</organism>
<geneLocation type="plasmid" evidence="1">
    <name>pE66An</name>
</geneLocation>
<dbReference type="AlphaFoldDB" id="L0R2K8"/>
<proteinExistence type="predicted"/>
<dbReference type="EMBL" id="HF545433">
    <property type="protein sequence ID" value="CCN79831.1"/>
    <property type="molecule type" value="Genomic_DNA"/>
</dbReference>
<reference evidence="1" key="1">
    <citation type="submission" date="2012-10" db="EMBL/GenBank/DDBJ databases">
        <authorList>
            <person name="Le V."/>
        </authorList>
    </citation>
    <scope>NUCLEOTIDE SEQUENCE [LARGE SCALE GENOMIC DNA]</scope>
    <source>
        <strain evidence="1">E66An</strain>
        <plasmid evidence="1">pE66An</plasmid>
    </source>
</reference>
<keyword evidence="1" id="KW-0614">Plasmid</keyword>
<reference evidence="1" key="2">
    <citation type="submission" date="2013-01" db="EMBL/GenBank/DDBJ databases">
        <title>Annotation of 3 multi-drug resistance qnrS1 harbouring plasmids and a widespread of qnrS1-containing transposons circulating in Enterobacteriaceae in Ho Chi Minh City, Vietnam.</title>
        <authorList>
            <person name="Le T.M.V."/>
            <person name="Nguyen T.K.N."/>
            <person name="Campbell J.I."/>
            <person name="Schultsz C."/>
            <person name="Cerdeno-Tarraga A.M."/>
            <person name="Thomson N.R."/>
            <person name="Farrar J.J."/>
            <person name="Baker S."/>
        </authorList>
    </citation>
    <scope>NUCLEOTIDE SEQUENCE [LARGE SCALE GENOMIC DNA]</scope>
    <source>
        <strain evidence="1">E66An</strain>
        <plasmid evidence="1">pE66An</plasmid>
    </source>
</reference>
<name>L0R2K8_ECOLX</name>
<accession>L0R2K8</accession>
<protein>
    <submittedName>
        <fullName evidence="1">Uncharacterized protein</fullName>
    </submittedName>
</protein>
<evidence type="ECO:0000313" key="1">
    <source>
        <dbReference type="EMBL" id="CCN79831.1"/>
    </source>
</evidence>